<dbReference type="AlphaFoldDB" id="A0A024S595"/>
<feature type="domain" description="Peptidase C14 caspase" evidence="6">
    <location>
        <begin position="225"/>
        <end position="511"/>
    </location>
</feature>
<comment type="similarity">
    <text evidence="1">Belongs to the peptidase C14B family.</text>
</comment>
<dbReference type="Pfam" id="PF00656">
    <property type="entry name" value="Peptidase_C14"/>
    <property type="match status" value="1"/>
</dbReference>
<dbReference type="GO" id="GO:0006508">
    <property type="term" value="P:proteolysis"/>
    <property type="evidence" value="ECO:0007669"/>
    <property type="project" value="InterPro"/>
</dbReference>
<keyword evidence="3" id="KW-0788">Thiol protease</keyword>
<evidence type="ECO:0000256" key="5">
    <source>
        <dbReference type="SAM" id="MobiDB-lite"/>
    </source>
</evidence>
<accession>A0A024S595</accession>
<keyword evidence="3" id="KW-0645">Protease</keyword>
<feature type="compositionally biased region" description="Pro residues" evidence="5">
    <location>
        <begin position="85"/>
        <end position="96"/>
    </location>
</feature>
<dbReference type="GO" id="GO:0006915">
    <property type="term" value="P:apoptotic process"/>
    <property type="evidence" value="ECO:0007669"/>
    <property type="project" value="UniProtKB-KW"/>
</dbReference>
<dbReference type="Proteomes" id="UP000024376">
    <property type="component" value="Unassembled WGS sequence"/>
</dbReference>
<dbReference type="KEGG" id="trr:M419DRAFT_25669"/>
<reference evidence="8" key="1">
    <citation type="journal article" date="2013" name="Ind. Biotechnol.">
        <title>Comparative genomics analysis of Trichoderma reesei strains.</title>
        <authorList>
            <person name="Koike H."/>
            <person name="Aerts A."/>
            <person name="LaButti K."/>
            <person name="Grigoriev I.V."/>
            <person name="Baker S.E."/>
        </authorList>
    </citation>
    <scope>NUCLEOTIDE SEQUENCE [LARGE SCALE GENOMIC DNA]</scope>
    <source>
        <strain evidence="8">ATCC 56765 / BCRC 32924 / NRRL 11460 / Rut C-30</strain>
    </source>
</reference>
<dbReference type="HOGENOM" id="CLU_029389_0_2_1"/>
<evidence type="ECO:0000256" key="3">
    <source>
        <dbReference type="ARBA" id="ARBA00022807"/>
    </source>
</evidence>
<dbReference type="GO" id="GO:0004197">
    <property type="term" value="F:cysteine-type endopeptidase activity"/>
    <property type="evidence" value="ECO:0007669"/>
    <property type="project" value="InterPro"/>
</dbReference>
<feature type="compositionally biased region" description="Gly residues" evidence="5">
    <location>
        <begin position="1"/>
        <end position="23"/>
    </location>
</feature>
<dbReference type="InterPro" id="IPR011600">
    <property type="entry name" value="Pept_C14_caspase"/>
</dbReference>
<proteinExistence type="inferred from homology"/>
<dbReference type="EMBL" id="KI911152">
    <property type="protein sequence ID" value="ETS00489.1"/>
    <property type="molecule type" value="Genomic_DNA"/>
</dbReference>
<keyword evidence="4" id="KW-0865">Zymogen</keyword>
<evidence type="ECO:0000256" key="2">
    <source>
        <dbReference type="ARBA" id="ARBA00022703"/>
    </source>
</evidence>
<feature type="compositionally biased region" description="Pro residues" evidence="5">
    <location>
        <begin position="157"/>
        <end position="178"/>
    </location>
</feature>
<evidence type="ECO:0000313" key="7">
    <source>
        <dbReference type="EMBL" id="ETS00489.1"/>
    </source>
</evidence>
<feature type="compositionally biased region" description="Pro residues" evidence="5">
    <location>
        <begin position="110"/>
        <end position="122"/>
    </location>
</feature>
<protein>
    <recommendedName>
        <fullName evidence="6">Peptidase C14 caspase domain-containing protein</fullName>
    </recommendedName>
</protein>
<dbReference type="PANTHER" id="PTHR48104">
    <property type="entry name" value="METACASPASE-4"/>
    <property type="match status" value="1"/>
</dbReference>
<keyword evidence="3" id="KW-0378">Hydrolase</keyword>
<dbReference type="Gene3D" id="3.40.50.12660">
    <property type="match status" value="2"/>
</dbReference>
<feature type="region of interest" description="Disordered" evidence="5">
    <location>
        <begin position="1"/>
        <end position="211"/>
    </location>
</feature>
<dbReference type="InterPro" id="IPR050452">
    <property type="entry name" value="Metacaspase"/>
</dbReference>
<dbReference type="GO" id="GO:0005737">
    <property type="term" value="C:cytoplasm"/>
    <property type="evidence" value="ECO:0007669"/>
    <property type="project" value="TreeGrafter"/>
</dbReference>
<name>A0A024S595_HYPJR</name>
<organism evidence="7 8">
    <name type="scientific">Hypocrea jecorina (strain ATCC 56765 / BCRC 32924 / NRRL 11460 / Rut C-30)</name>
    <name type="common">Trichoderma reesei</name>
    <dbReference type="NCBI Taxonomy" id="1344414"/>
    <lineage>
        <taxon>Eukaryota</taxon>
        <taxon>Fungi</taxon>
        <taxon>Dikarya</taxon>
        <taxon>Ascomycota</taxon>
        <taxon>Pezizomycotina</taxon>
        <taxon>Sordariomycetes</taxon>
        <taxon>Hypocreomycetidae</taxon>
        <taxon>Hypocreales</taxon>
        <taxon>Hypocreaceae</taxon>
        <taxon>Trichoderma</taxon>
    </lineage>
</organism>
<dbReference type="SUPFAM" id="SSF52129">
    <property type="entry name" value="Caspase-like"/>
    <property type="match status" value="1"/>
</dbReference>
<evidence type="ECO:0000313" key="8">
    <source>
        <dbReference type="Proteomes" id="UP000024376"/>
    </source>
</evidence>
<keyword evidence="2" id="KW-0053">Apoptosis</keyword>
<dbReference type="InterPro" id="IPR029030">
    <property type="entry name" value="Caspase-like_dom_sf"/>
</dbReference>
<evidence type="ECO:0000256" key="4">
    <source>
        <dbReference type="ARBA" id="ARBA00023145"/>
    </source>
</evidence>
<feature type="compositionally biased region" description="Pro residues" evidence="5">
    <location>
        <begin position="33"/>
        <end position="42"/>
    </location>
</feature>
<dbReference type="PANTHER" id="PTHR48104:SF30">
    <property type="entry name" value="METACASPASE-1"/>
    <property type="match status" value="1"/>
</dbReference>
<feature type="compositionally biased region" description="Gly residues" evidence="5">
    <location>
        <begin position="141"/>
        <end position="152"/>
    </location>
</feature>
<evidence type="ECO:0000256" key="1">
    <source>
        <dbReference type="ARBA" id="ARBA00009005"/>
    </source>
</evidence>
<dbReference type="OrthoDB" id="3223806at2759"/>
<gene>
    <name evidence="7" type="ORF">M419DRAFT_25669</name>
</gene>
<feature type="compositionally biased region" description="Gly residues" evidence="5">
    <location>
        <begin position="46"/>
        <end position="65"/>
    </location>
</feature>
<sequence>MSGYPGQGYHGASHHGGGGGGYGYDNNSNNNNYPPPNGPPHPQYSGGYGGGGGGGGGYGAQGGYGSPPPPQPGYGAPHGGYGSSPAPPHGGYPPQPSYGSPAPGGYGAPSPQPGYGAPPPQPSYGAPHGGYNSHQPPPPHGGYGPPQGGYGGHQNQYPPPGGPPPNHYPPPSHPPPPGLDAYGYPLNPPTALHAKAGPPPPSTPQQFGHGAPSGYTFQYSNCTGKRKALLIGINYFGTKAELKGCINDVHNVSAFLVERYGYKREDMVILTDDQTDPVMRPTKANIIRAFGWLVNGAQPNDSLFLHYSGHGGQVRDADGDEDDGYDECIYPVDFEQAGYITDDEIHFHVVKPLQQGVRLTAIFDSCHSATVMDLPYVYSTKGILKEPNLAKEAGQGLLGAISSYASGNMAGVASSIMGFAKQALNGDGAYKKTMATRTSPADVIMFSGSKDDQTSADATIGTQATGAMSWAFISALKKNPKQSYVELLNSIREILETKYTQKPQLSCSHPLDTNLLFVM</sequence>
<evidence type="ECO:0000259" key="6">
    <source>
        <dbReference type="Pfam" id="PF00656"/>
    </source>
</evidence>